<keyword evidence="3" id="KW-1185">Reference proteome</keyword>
<sequence length="129" mass="14521">MLEYFEPTSFSLLRYETPTTPPKVAPDSSYCNIIGLQVPAAYEDDKVTTEKMRPVPKRLLKKDRSAEEEQGSAVLPRTPPKKKKLEVAQGKPVKMPLVFPKAVDLDDENEEKEEQGNDYVSISSLHDEG</sequence>
<name>A0A8K0GF66_IGNLU</name>
<protein>
    <submittedName>
        <fullName evidence="2">Uncharacterized protein</fullName>
    </submittedName>
</protein>
<gene>
    <name evidence="2" type="ORF">ILUMI_10226</name>
</gene>
<reference evidence="2" key="1">
    <citation type="submission" date="2019-08" db="EMBL/GenBank/DDBJ databases">
        <title>The genome of the North American firefly Photinus pyralis.</title>
        <authorList>
            <consortium name="Photinus pyralis genome working group"/>
            <person name="Fallon T.R."/>
            <person name="Sander Lower S.E."/>
            <person name="Weng J.-K."/>
        </authorList>
    </citation>
    <scope>NUCLEOTIDE SEQUENCE</scope>
    <source>
        <strain evidence="2">TRF0915ILg1</strain>
        <tissue evidence="2">Whole body</tissue>
    </source>
</reference>
<accession>A0A8K0GF66</accession>
<feature type="compositionally biased region" description="Polar residues" evidence="1">
    <location>
        <begin position="118"/>
        <end position="129"/>
    </location>
</feature>
<dbReference type="EMBL" id="VTPC01005491">
    <property type="protein sequence ID" value="KAF2895948.1"/>
    <property type="molecule type" value="Genomic_DNA"/>
</dbReference>
<evidence type="ECO:0000256" key="1">
    <source>
        <dbReference type="SAM" id="MobiDB-lite"/>
    </source>
</evidence>
<dbReference type="Proteomes" id="UP000801492">
    <property type="component" value="Unassembled WGS sequence"/>
</dbReference>
<feature type="region of interest" description="Disordered" evidence="1">
    <location>
        <begin position="102"/>
        <end position="129"/>
    </location>
</feature>
<evidence type="ECO:0000313" key="2">
    <source>
        <dbReference type="EMBL" id="KAF2895948.1"/>
    </source>
</evidence>
<proteinExistence type="predicted"/>
<comment type="caution">
    <text evidence="2">The sequence shown here is derived from an EMBL/GenBank/DDBJ whole genome shotgun (WGS) entry which is preliminary data.</text>
</comment>
<organism evidence="2 3">
    <name type="scientific">Ignelater luminosus</name>
    <name type="common">Cucubano</name>
    <name type="synonym">Pyrophorus luminosus</name>
    <dbReference type="NCBI Taxonomy" id="2038154"/>
    <lineage>
        <taxon>Eukaryota</taxon>
        <taxon>Metazoa</taxon>
        <taxon>Ecdysozoa</taxon>
        <taxon>Arthropoda</taxon>
        <taxon>Hexapoda</taxon>
        <taxon>Insecta</taxon>
        <taxon>Pterygota</taxon>
        <taxon>Neoptera</taxon>
        <taxon>Endopterygota</taxon>
        <taxon>Coleoptera</taxon>
        <taxon>Polyphaga</taxon>
        <taxon>Elateriformia</taxon>
        <taxon>Elateroidea</taxon>
        <taxon>Elateridae</taxon>
        <taxon>Agrypninae</taxon>
        <taxon>Pyrophorini</taxon>
        <taxon>Ignelater</taxon>
    </lineage>
</organism>
<evidence type="ECO:0000313" key="3">
    <source>
        <dbReference type="Proteomes" id="UP000801492"/>
    </source>
</evidence>
<feature type="region of interest" description="Disordered" evidence="1">
    <location>
        <begin position="48"/>
        <end position="89"/>
    </location>
</feature>
<dbReference type="AlphaFoldDB" id="A0A8K0GF66"/>